<comment type="caution">
    <text evidence="1">The sequence shown here is derived from an EMBL/GenBank/DDBJ whole genome shotgun (WGS) entry which is preliminary data.</text>
</comment>
<protein>
    <submittedName>
        <fullName evidence="1">Uncharacterized protein</fullName>
    </submittedName>
</protein>
<proteinExistence type="predicted"/>
<evidence type="ECO:0000313" key="1">
    <source>
        <dbReference type="EMBL" id="OKH44692.1"/>
    </source>
</evidence>
<keyword evidence="2" id="KW-1185">Reference proteome</keyword>
<dbReference type="STRING" id="549789.NIES30_22030"/>
<organism evidence="1 2">
    <name type="scientific">Phormidium tenue NIES-30</name>
    <dbReference type="NCBI Taxonomy" id="549789"/>
    <lineage>
        <taxon>Bacteria</taxon>
        <taxon>Bacillati</taxon>
        <taxon>Cyanobacteriota</taxon>
        <taxon>Cyanophyceae</taxon>
        <taxon>Oscillatoriophycideae</taxon>
        <taxon>Oscillatoriales</taxon>
        <taxon>Oscillatoriaceae</taxon>
        <taxon>Phormidium</taxon>
    </lineage>
</organism>
<evidence type="ECO:0000313" key="2">
    <source>
        <dbReference type="Proteomes" id="UP000185557"/>
    </source>
</evidence>
<accession>A0A1U7IZS8</accession>
<dbReference type="EMBL" id="MRCG01000021">
    <property type="protein sequence ID" value="OKH44692.1"/>
    <property type="molecule type" value="Genomic_DNA"/>
</dbReference>
<sequence>MSLGQVHSDVSLSLAEKRDRTADDCMLLRTIEHERLEGVWQRLSTEAEGRTDIDKLVKLTTAMHCNSELRQRLHGLEQSKQDLADSEDS</sequence>
<reference evidence="1 2" key="1">
    <citation type="submission" date="2016-11" db="EMBL/GenBank/DDBJ databases">
        <title>Draft Genome Sequences of Nine Cyanobacterial Strains from Diverse Habitats.</title>
        <authorList>
            <person name="Zhu T."/>
            <person name="Hou S."/>
            <person name="Lu X."/>
            <person name="Hess W.R."/>
        </authorList>
    </citation>
    <scope>NUCLEOTIDE SEQUENCE [LARGE SCALE GENOMIC DNA]</scope>
    <source>
        <strain evidence="1 2">NIES-30</strain>
    </source>
</reference>
<dbReference type="AlphaFoldDB" id="A0A1U7IZS8"/>
<gene>
    <name evidence="1" type="ORF">NIES30_22030</name>
</gene>
<name>A0A1U7IZS8_9CYAN</name>
<dbReference type="Proteomes" id="UP000185557">
    <property type="component" value="Unassembled WGS sequence"/>
</dbReference>